<dbReference type="InterPro" id="IPR055396">
    <property type="entry name" value="DUF7088"/>
</dbReference>
<keyword evidence="1" id="KW-1133">Transmembrane helix</keyword>
<accession>C6X7S0</accession>
<reference evidence="4 5" key="2">
    <citation type="journal article" date="2011" name="J. Bacteriol.">
        <title>Genomes of three methylotrophs from a single niche uncover genetic and metabolic divergence of Methylophilaceae.</title>
        <authorList>
            <person name="Lapidus A."/>
            <person name="Clum A."/>
            <person name="Labutti K."/>
            <person name="Kaluzhnaya M.G."/>
            <person name="Lim S."/>
            <person name="Beck D.A."/>
            <person name="Glavina Del Rio T."/>
            <person name="Nolan M."/>
            <person name="Mavromatis K."/>
            <person name="Huntemann M."/>
            <person name="Lucas S."/>
            <person name="Lidstrom M.E."/>
            <person name="Ivanova N."/>
            <person name="Chistoserdova L."/>
        </authorList>
    </citation>
    <scope>NUCLEOTIDE SEQUENCE [LARGE SCALE GENOMIC DNA]</scope>
    <source>
        <strain evidence="4 5">SIP3-4</strain>
    </source>
</reference>
<evidence type="ECO:0000259" key="2">
    <source>
        <dbReference type="Pfam" id="PF09822"/>
    </source>
</evidence>
<keyword evidence="1" id="KW-0472">Membrane</keyword>
<reference evidence="5" key="1">
    <citation type="submission" date="2009-07" db="EMBL/GenBank/DDBJ databases">
        <title>Complete sequence of chromosome of Methylovorus sp. SIP3-4.</title>
        <authorList>
            <person name="Lucas S."/>
            <person name="Copeland A."/>
            <person name="Lapidus A."/>
            <person name="Glavina del Rio T."/>
            <person name="Tice H."/>
            <person name="Bruce D."/>
            <person name="Goodwin L."/>
            <person name="Pitluck S."/>
            <person name="Clum A."/>
            <person name="Larimer F."/>
            <person name="Land M."/>
            <person name="Hauser L."/>
            <person name="Kyrpides N."/>
            <person name="Mikhailova N."/>
            <person name="Kayluzhnaya M."/>
            <person name="Chistoserdova L."/>
        </authorList>
    </citation>
    <scope>NUCLEOTIDE SEQUENCE [LARGE SCALE GENOMIC DNA]</scope>
    <source>
        <strain evidence="5">SIP3-4</strain>
    </source>
</reference>
<keyword evidence="5" id="KW-1185">Reference proteome</keyword>
<gene>
    <name evidence="4" type="ordered locus">Msip34_2005</name>
</gene>
<dbReference type="Gene3D" id="3.40.30.10">
    <property type="entry name" value="Glutaredoxin"/>
    <property type="match status" value="1"/>
</dbReference>
<dbReference type="Pfam" id="PF23357">
    <property type="entry name" value="DUF7088"/>
    <property type="match status" value="1"/>
</dbReference>
<evidence type="ECO:0000259" key="3">
    <source>
        <dbReference type="Pfam" id="PF23357"/>
    </source>
</evidence>
<dbReference type="HOGENOM" id="CLU_018716_0_0_4"/>
<dbReference type="eggNOG" id="COG3225">
    <property type="taxonomic scope" value="Bacteria"/>
</dbReference>
<protein>
    <submittedName>
        <fullName evidence="4">Uncharacterized protein</fullName>
    </submittedName>
</protein>
<dbReference type="EMBL" id="CP001674">
    <property type="protein sequence ID" value="ACT51247.1"/>
    <property type="molecule type" value="Genomic_DNA"/>
</dbReference>
<dbReference type="InterPro" id="IPR029062">
    <property type="entry name" value="Class_I_gatase-like"/>
</dbReference>
<sequence precursor="true">MKTNRKLRFQLFMQNSVFVLLFLALIFLLGYLSHEYHVAQDITQSSRNTLTEGSVNVLKQMKGPVEITVFVSKDEAYRKTINDFISRYQRSKPDIKITWVNPAEEPKLAQDAGIKAEGELVVDFNKRTEHLTPPYVEQDMTNLLVRLSRTNQRAVMYLDGHGERNLIGIKNHDLGEFGRQLQKKGFKLANPDLTIAQGVPTNGAMLVIASPQVDVSEVEAKKIKEYLDAGGNLLWLLDDENTHGLQNIAEYLGLEITPGMVIDLTSAQYGADSKIAFASQYGEHPITKNFMLRTLFPEARMLDARGTDENGWQVSHLVEVAPNGWLETGKIDGKVSFDDKKDIHGPINVAVAMERKYGKKGQRVVVVGNGNFLSNTFVGNGGNLDLGINIVNWLAGDDNLITIQPKPLKDVNISIPKEGWGHFAAQVVFIPVFGVSLGLFQFILPLALLVAGVSIWWRRRKA</sequence>
<dbReference type="InterPro" id="IPR019196">
    <property type="entry name" value="ABC_transp_unknown"/>
</dbReference>
<proteinExistence type="predicted"/>
<name>C6X7S0_METGS</name>
<dbReference type="OrthoDB" id="8530910at2"/>
<organism evidence="4 5">
    <name type="scientific">Methylovorus glucosotrophus (strain SIP3-4)</name>
    <dbReference type="NCBI Taxonomy" id="582744"/>
    <lineage>
        <taxon>Bacteria</taxon>
        <taxon>Pseudomonadati</taxon>
        <taxon>Pseudomonadota</taxon>
        <taxon>Betaproteobacteria</taxon>
        <taxon>Nitrosomonadales</taxon>
        <taxon>Methylophilaceae</taxon>
        <taxon>Methylovorus</taxon>
    </lineage>
</organism>
<dbReference type="Proteomes" id="UP000002743">
    <property type="component" value="Chromosome"/>
</dbReference>
<feature type="domain" description="ABC-type uncharacterised transport system" evidence="2">
    <location>
        <begin position="153"/>
        <end position="381"/>
    </location>
</feature>
<dbReference type="RefSeq" id="WP_013442803.1">
    <property type="nucleotide sequence ID" value="NC_012969.1"/>
</dbReference>
<dbReference type="STRING" id="582744.Msip34_2005"/>
<feature type="transmembrane region" description="Helical" evidence="1">
    <location>
        <begin position="432"/>
        <end position="457"/>
    </location>
</feature>
<evidence type="ECO:0000313" key="5">
    <source>
        <dbReference type="Proteomes" id="UP000002743"/>
    </source>
</evidence>
<dbReference type="KEGG" id="mei:Msip34_2005"/>
<dbReference type="Pfam" id="PF09822">
    <property type="entry name" value="ABC_transp_aux"/>
    <property type="match status" value="1"/>
</dbReference>
<evidence type="ECO:0000256" key="1">
    <source>
        <dbReference type="SAM" id="Phobius"/>
    </source>
</evidence>
<dbReference type="AlphaFoldDB" id="C6X7S0"/>
<keyword evidence="1" id="KW-0812">Transmembrane</keyword>
<dbReference type="SUPFAM" id="SSF52317">
    <property type="entry name" value="Class I glutamine amidotransferase-like"/>
    <property type="match status" value="1"/>
</dbReference>
<feature type="domain" description="DUF7088" evidence="3">
    <location>
        <begin position="45"/>
        <end position="117"/>
    </location>
</feature>
<evidence type="ECO:0000313" key="4">
    <source>
        <dbReference type="EMBL" id="ACT51247.1"/>
    </source>
</evidence>